<dbReference type="STRING" id="379508.A5DWN8"/>
<dbReference type="PROSITE" id="PS00028">
    <property type="entry name" value="ZINC_FINGER_C2H2_1"/>
    <property type="match status" value="1"/>
</dbReference>
<dbReference type="OrthoDB" id="19329at2759"/>
<dbReference type="AlphaFoldDB" id="A5DWN8"/>
<evidence type="ECO:0000256" key="1">
    <source>
        <dbReference type="SAM" id="MobiDB-lite"/>
    </source>
</evidence>
<proteinExistence type="predicted"/>
<feature type="region of interest" description="Disordered" evidence="1">
    <location>
        <begin position="290"/>
        <end position="338"/>
    </location>
</feature>
<dbReference type="EMBL" id="CH981525">
    <property type="protein sequence ID" value="EDK43596.1"/>
    <property type="molecule type" value="Genomic_DNA"/>
</dbReference>
<dbReference type="GO" id="GO:0000278">
    <property type="term" value="P:mitotic cell cycle"/>
    <property type="evidence" value="ECO:0007669"/>
    <property type="project" value="EnsemblFungi"/>
</dbReference>
<dbReference type="GO" id="GO:0005737">
    <property type="term" value="C:cytoplasm"/>
    <property type="evidence" value="ECO:0007669"/>
    <property type="project" value="EnsemblFungi"/>
</dbReference>
<feature type="domain" description="C2H2-type" evidence="2">
    <location>
        <begin position="4"/>
        <end position="26"/>
    </location>
</feature>
<dbReference type="Proteomes" id="UP000001996">
    <property type="component" value="Unassembled WGS sequence"/>
</dbReference>
<dbReference type="InterPro" id="IPR013087">
    <property type="entry name" value="Znf_C2H2_type"/>
</dbReference>
<keyword evidence="4" id="KW-1185">Reference proteome</keyword>
<feature type="compositionally biased region" description="Basic and acidic residues" evidence="1">
    <location>
        <begin position="133"/>
        <end position="154"/>
    </location>
</feature>
<dbReference type="GO" id="GO:0030687">
    <property type="term" value="C:preribosome, large subunit precursor"/>
    <property type="evidence" value="ECO:0007669"/>
    <property type="project" value="EnsemblFungi"/>
</dbReference>
<organism evidence="3 4">
    <name type="scientific">Lodderomyces elongisporus (strain ATCC 11503 / CBS 2605 / JCM 1781 / NBRC 1676 / NRRL YB-4239)</name>
    <name type="common">Yeast</name>
    <name type="synonym">Saccharomyces elongisporus</name>
    <dbReference type="NCBI Taxonomy" id="379508"/>
    <lineage>
        <taxon>Eukaryota</taxon>
        <taxon>Fungi</taxon>
        <taxon>Dikarya</taxon>
        <taxon>Ascomycota</taxon>
        <taxon>Saccharomycotina</taxon>
        <taxon>Pichiomycetes</taxon>
        <taxon>Debaryomycetaceae</taxon>
        <taxon>Candida/Lodderomyces clade</taxon>
        <taxon>Lodderomyces</taxon>
    </lineage>
</organism>
<feature type="region of interest" description="Disordered" evidence="1">
    <location>
        <begin position="129"/>
        <end position="167"/>
    </location>
</feature>
<feature type="compositionally biased region" description="Basic and acidic residues" evidence="1">
    <location>
        <begin position="56"/>
        <end position="76"/>
    </location>
</feature>
<dbReference type="PANTHER" id="PTHR13182">
    <property type="entry name" value="ZINC FINGER PROTEIN 622"/>
    <property type="match status" value="1"/>
</dbReference>
<gene>
    <name evidence="3" type="ORF">LELG_01775</name>
</gene>
<dbReference type="FunCoup" id="A5DWN8">
    <property type="interactions" value="858"/>
</dbReference>
<dbReference type="GO" id="GO:0006913">
    <property type="term" value="P:nucleocytoplasmic transport"/>
    <property type="evidence" value="ECO:0007669"/>
    <property type="project" value="EnsemblFungi"/>
</dbReference>
<dbReference type="InterPro" id="IPR040025">
    <property type="entry name" value="Znf622/Rei1/Reh1"/>
</dbReference>
<name>A5DWN8_LODEL</name>
<feature type="region of interest" description="Disordered" evidence="1">
    <location>
        <begin position="51"/>
        <end position="76"/>
    </location>
</feature>
<evidence type="ECO:0000313" key="4">
    <source>
        <dbReference type="Proteomes" id="UP000001996"/>
    </source>
</evidence>
<dbReference type="VEuPathDB" id="FungiDB:LELG_01775"/>
<reference evidence="3 4" key="1">
    <citation type="journal article" date="2009" name="Nature">
        <title>Evolution of pathogenicity and sexual reproduction in eight Candida genomes.</title>
        <authorList>
            <person name="Butler G."/>
            <person name="Rasmussen M.D."/>
            <person name="Lin M.F."/>
            <person name="Santos M.A."/>
            <person name="Sakthikumar S."/>
            <person name="Munro C.A."/>
            <person name="Rheinbay E."/>
            <person name="Grabherr M."/>
            <person name="Forche A."/>
            <person name="Reedy J.L."/>
            <person name="Agrafioti I."/>
            <person name="Arnaud M.B."/>
            <person name="Bates S."/>
            <person name="Brown A.J."/>
            <person name="Brunke S."/>
            <person name="Costanzo M.C."/>
            <person name="Fitzpatrick D.A."/>
            <person name="de Groot P.W."/>
            <person name="Harris D."/>
            <person name="Hoyer L.L."/>
            <person name="Hube B."/>
            <person name="Klis F.M."/>
            <person name="Kodira C."/>
            <person name="Lennard N."/>
            <person name="Logue M.E."/>
            <person name="Martin R."/>
            <person name="Neiman A.M."/>
            <person name="Nikolaou E."/>
            <person name="Quail M.A."/>
            <person name="Quinn J."/>
            <person name="Santos M.C."/>
            <person name="Schmitzberger F.F."/>
            <person name="Sherlock G."/>
            <person name="Shah P."/>
            <person name="Silverstein K.A."/>
            <person name="Skrzypek M.S."/>
            <person name="Soll D."/>
            <person name="Staggs R."/>
            <person name="Stansfield I."/>
            <person name="Stumpf M.P."/>
            <person name="Sudbery P.E."/>
            <person name="Srikantha T."/>
            <person name="Zeng Q."/>
            <person name="Berman J."/>
            <person name="Berriman M."/>
            <person name="Heitman J."/>
            <person name="Gow N.A."/>
            <person name="Lorenz M.C."/>
            <person name="Birren B.W."/>
            <person name="Kellis M."/>
            <person name="Cuomo C.A."/>
        </authorList>
    </citation>
    <scope>NUCLEOTIDE SEQUENCE [LARGE SCALE GENOMIC DNA]</scope>
    <source>
        <strain evidence="4">ATCC 11503 / BCRC 21390 / CBS 2605 / JCM 1781 / NBRC 1676 / NRRL YB-4239</strain>
    </source>
</reference>
<dbReference type="GO" id="GO:0042273">
    <property type="term" value="P:ribosomal large subunit biogenesis"/>
    <property type="evidence" value="ECO:0007669"/>
    <property type="project" value="EnsemblFungi"/>
</dbReference>
<dbReference type="InParanoid" id="A5DWN8"/>
<dbReference type="InterPro" id="IPR041661">
    <property type="entry name" value="ZN622/Rei1/Reh1_Znf-C2H2"/>
</dbReference>
<evidence type="ECO:0000313" key="3">
    <source>
        <dbReference type="EMBL" id="EDK43596.1"/>
    </source>
</evidence>
<feature type="compositionally biased region" description="Acidic residues" evidence="1">
    <location>
        <begin position="155"/>
        <end position="165"/>
    </location>
</feature>
<dbReference type="PANTHER" id="PTHR13182:SF21">
    <property type="entry name" value="CYTOPLASMIC 60S SUBUNIT BIOGENESIS FACTOR REI1"/>
    <property type="match status" value="1"/>
</dbReference>
<accession>A5DWN8</accession>
<protein>
    <recommendedName>
        <fullName evidence="2">C2H2-type domain-containing protein</fullName>
    </recommendedName>
</protein>
<dbReference type="HOGENOM" id="CLU_018787_1_2_1"/>
<evidence type="ECO:0000259" key="2">
    <source>
        <dbReference type="PROSITE" id="PS00028"/>
    </source>
</evidence>
<dbReference type="Pfam" id="PF12756">
    <property type="entry name" value="zf-C2H2_2"/>
    <property type="match status" value="1"/>
</dbReference>
<dbReference type="OMA" id="WTQTQQQ"/>
<dbReference type="GeneID" id="5233815"/>
<sequence>MFTCNTCNLQFPASEDQRTHMKSEWHRYNLKRKVAQLPPINEDLFNSKVAAAAAQKPDDGTKEKHTTKKEQRRKEKAEILEKKRAILEQAKKAMLAEQNIQGGEEGRKLDNLRQQTGLTNSENLTLLNISKTVETDDNKDNEEVQKTQDTHEGEGNGEGELDPEHEEEKLLQQKLANKLEIPPTSCLFAHPKYGHNFNTVDENAEHMFKQHGLYLPEPTYLVDKQGLIEYLAEKIGFGFCIACNYQGKNAEAAREHMQTKRHMRIPYESEDEKLEISKFYDFSSTYDDYRNNSNNNSDSSTQRKPSNVISEGDDGEDEEEWEDVSGDEDVDSDEEELPPVENDAIYRAGNELILPSGAIVGHRSNARYYRQNLAPERELSEGQGTVIAAETRHMLSLRDRVELAEKKRTWKSEKKREDVNDRRAAKFINNQPHFRDQLLQ</sequence>
<feature type="compositionally biased region" description="Low complexity" evidence="1">
    <location>
        <begin position="290"/>
        <end position="300"/>
    </location>
</feature>
<feature type="compositionally biased region" description="Acidic residues" evidence="1">
    <location>
        <begin position="311"/>
        <end position="338"/>
    </location>
</feature>
<dbReference type="KEGG" id="lel:PVL30_001751"/>
<dbReference type="eggNOG" id="KOG2785">
    <property type="taxonomic scope" value="Eukaryota"/>
</dbReference>
<dbReference type="GO" id="GO:0007117">
    <property type="term" value="P:budding cell bud growth"/>
    <property type="evidence" value="ECO:0007669"/>
    <property type="project" value="EnsemblFungi"/>
</dbReference>